<reference evidence="3" key="2">
    <citation type="submission" date="2021-04" db="EMBL/GenBank/DDBJ databases">
        <authorList>
            <person name="Gilroy R."/>
        </authorList>
    </citation>
    <scope>NUCLEOTIDE SEQUENCE</scope>
    <source>
        <strain evidence="3">Gambia15-2214</strain>
    </source>
</reference>
<dbReference type="InterPro" id="IPR005580">
    <property type="entry name" value="DbpA/CsdA_RNA-bd_dom"/>
</dbReference>
<evidence type="ECO:0000259" key="2">
    <source>
        <dbReference type="Pfam" id="PF03880"/>
    </source>
</evidence>
<comment type="caution">
    <text evidence="3">The sequence shown here is derived from an EMBL/GenBank/DDBJ whole genome shotgun (WGS) entry which is preliminary data.</text>
</comment>
<evidence type="ECO:0000256" key="1">
    <source>
        <dbReference type="SAM" id="MobiDB-lite"/>
    </source>
</evidence>
<accession>A0A9E2L2J0</accession>
<reference evidence="3" key="1">
    <citation type="journal article" date="2021" name="PeerJ">
        <title>Extensive microbial diversity within the chicken gut microbiome revealed by metagenomics and culture.</title>
        <authorList>
            <person name="Gilroy R."/>
            <person name="Ravi A."/>
            <person name="Getino M."/>
            <person name="Pursley I."/>
            <person name="Horton D.L."/>
            <person name="Alikhan N.F."/>
            <person name="Baker D."/>
            <person name="Gharbi K."/>
            <person name="Hall N."/>
            <person name="Watson M."/>
            <person name="Adriaenssens E.M."/>
            <person name="Foster-Nyarko E."/>
            <person name="Jarju S."/>
            <person name="Secka A."/>
            <person name="Antonio M."/>
            <person name="Oren A."/>
            <person name="Chaudhuri R.R."/>
            <person name="La Ragione R."/>
            <person name="Hildebrand F."/>
            <person name="Pallen M.J."/>
        </authorList>
    </citation>
    <scope>NUCLEOTIDE SEQUENCE</scope>
    <source>
        <strain evidence="3">Gambia15-2214</strain>
    </source>
</reference>
<dbReference type="Pfam" id="PF03880">
    <property type="entry name" value="DbpA"/>
    <property type="match status" value="1"/>
</dbReference>
<dbReference type="InterPro" id="IPR012677">
    <property type="entry name" value="Nucleotide-bd_a/b_plait_sf"/>
</dbReference>
<dbReference type="AlphaFoldDB" id="A0A9E2L2J0"/>
<dbReference type="CDD" id="cd12252">
    <property type="entry name" value="RRM_DbpA"/>
    <property type="match status" value="1"/>
</dbReference>
<dbReference type="SUPFAM" id="SSF54928">
    <property type="entry name" value="RNA-binding domain, RBD"/>
    <property type="match status" value="1"/>
</dbReference>
<dbReference type="Gene3D" id="3.30.70.330">
    <property type="match status" value="1"/>
</dbReference>
<dbReference type="Proteomes" id="UP000823914">
    <property type="component" value="Unassembled WGS sequence"/>
</dbReference>
<dbReference type="GO" id="GO:0003676">
    <property type="term" value="F:nucleic acid binding"/>
    <property type="evidence" value="ECO:0007669"/>
    <property type="project" value="InterPro"/>
</dbReference>
<sequence length="221" mass="25256">MSRREDSAFDEAQYSAFLQEAVNKVKTEEDPLVLNQMKKLFKKNVPFTLRGYVAAYVAKQAMGDFKGGNYFHSRSFNSARGTAKPGRKERFSPRTSEEETFTRSPRYISIDEEHAATLFVGIGRNRRVFPKDFITLLMTVCGLERDRIGTIRNQDNYSFIQVFKEDADTVIEKLNGYNYRGRVLTVSYARHRDDMEGSATTTTVTEEVPEQETVVAQGSEE</sequence>
<name>A0A9E2L2J0_9SPIR</name>
<dbReference type="EMBL" id="JAHLFV010000188">
    <property type="protein sequence ID" value="MBU3850509.1"/>
    <property type="molecule type" value="Genomic_DNA"/>
</dbReference>
<organism evidence="3 4">
    <name type="scientific">Candidatus Treponema excrementipullorum</name>
    <dbReference type="NCBI Taxonomy" id="2838768"/>
    <lineage>
        <taxon>Bacteria</taxon>
        <taxon>Pseudomonadati</taxon>
        <taxon>Spirochaetota</taxon>
        <taxon>Spirochaetia</taxon>
        <taxon>Spirochaetales</taxon>
        <taxon>Treponemataceae</taxon>
        <taxon>Treponema</taxon>
    </lineage>
</organism>
<proteinExistence type="predicted"/>
<feature type="region of interest" description="Disordered" evidence="1">
    <location>
        <begin position="78"/>
        <end position="98"/>
    </location>
</feature>
<evidence type="ECO:0000313" key="3">
    <source>
        <dbReference type="EMBL" id="MBU3850509.1"/>
    </source>
</evidence>
<protein>
    <submittedName>
        <fullName evidence="3">DbpA RNA binding domain-containing protein</fullName>
    </submittedName>
</protein>
<feature type="domain" description="DEAD box helicase DbpA/CsdA RNA-binding" evidence="2">
    <location>
        <begin position="117"/>
        <end position="186"/>
    </location>
</feature>
<dbReference type="InterPro" id="IPR035979">
    <property type="entry name" value="RBD_domain_sf"/>
</dbReference>
<feature type="compositionally biased region" description="Basic and acidic residues" evidence="1">
    <location>
        <begin position="86"/>
        <end position="98"/>
    </location>
</feature>
<evidence type="ECO:0000313" key="4">
    <source>
        <dbReference type="Proteomes" id="UP000823914"/>
    </source>
</evidence>
<gene>
    <name evidence="3" type="ORF">IAA16_08090</name>
</gene>